<dbReference type="Gene3D" id="2.60.120.10">
    <property type="entry name" value="Jelly Rolls"/>
    <property type="match status" value="1"/>
</dbReference>
<keyword evidence="3" id="KW-1185">Reference proteome</keyword>
<protein>
    <submittedName>
        <fullName evidence="2">cAMP-binding domain of CRP or a regulatory subunit of cAMP-dependent protein kinases</fullName>
    </submittedName>
</protein>
<dbReference type="RefSeq" id="WP_283413275.1">
    <property type="nucleotide sequence ID" value="NZ_FXUA01000004.1"/>
</dbReference>
<organism evidence="2 3">
    <name type="scientific">Algoriphagus winogradskyi</name>
    <dbReference type="NCBI Taxonomy" id="237017"/>
    <lineage>
        <taxon>Bacteria</taxon>
        <taxon>Pseudomonadati</taxon>
        <taxon>Bacteroidota</taxon>
        <taxon>Cytophagia</taxon>
        <taxon>Cytophagales</taxon>
        <taxon>Cyclobacteriaceae</taxon>
        <taxon>Algoriphagus</taxon>
    </lineage>
</organism>
<dbReference type="EMBL" id="FXUA01000004">
    <property type="protein sequence ID" value="SMP25393.1"/>
    <property type="molecule type" value="Genomic_DNA"/>
</dbReference>
<sequence>MSIPVRPLNETHLGFDFFNFISNNHSSESFGKIKEITVKKNEYLYDPSSEHLFIFEILDGAVKLGSYTDDGEEFTFDVLLSTDFFGDLKYLNNQFFEFSKALVDTRIRIYNRDFFKKMVVQSPEVSEWFISYLVKRWCSTEKKLKKLHEKKAQEKLMFLSTYFDLTVQDANGKSFNLNELLTQKDLGDLIGVTRQTVANSSKVKLREPARR</sequence>
<evidence type="ECO:0000313" key="3">
    <source>
        <dbReference type="Proteomes" id="UP001157915"/>
    </source>
</evidence>
<dbReference type="InterPro" id="IPR014710">
    <property type="entry name" value="RmlC-like_jellyroll"/>
</dbReference>
<dbReference type="Pfam" id="PF00027">
    <property type="entry name" value="cNMP_binding"/>
    <property type="match status" value="1"/>
</dbReference>
<dbReference type="SUPFAM" id="SSF51206">
    <property type="entry name" value="cAMP-binding domain-like"/>
    <property type="match status" value="1"/>
</dbReference>
<name>A0ABY1P3I1_9BACT</name>
<dbReference type="Proteomes" id="UP001157915">
    <property type="component" value="Unassembled WGS sequence"/>
</dbReference>
<accession>A0ABY1P3I1</accession>
<dbReference type="PROSITE" id="PS50042">
    <property type="entry name" value="CNMP_BINDING_3"/>
    <property type="match status" value="1"/>
</dbReference>
<proteinExistence type="predicted"/>
<comment type="caution">
    <text evidence="2">The sequence shown here is derived from an EMBL/GenBank/DDBJ whole genome shotgun (WGS) entry which is preliminary data.</text>
</comment>
<gene>
    <name evidence="2" type="ORF">SAMN06265367_104161</name>
</gene>
<reference evidence="2 3" key="1">
    <citation type="submission" date="2017-05" db="EMBL/GenBank/DDBJ databases">
        <authorList>
            <person name="Varghese N."/>
            <person name="Submissions S."/>
        </authorList>
    </citation>
    <scope>NUCLEOTIDE SEQUENCE [LARGE SCALE GENOMIC DNA]</scope>
    <source>
        <strain evidence="2 3">DSM 15360</strain>
    </source>
</reference>
<feature type="domain" description="Cyclic nucleotide-binding" evidence="1">
    <location>
        <begin position="17"/>
        <end position="136"/>
    </location>
</feature>
<evidence type="ECO:0000259" key="1">
    <source>
        <dbReference type="PROSITE" id="PS50042"/>
    </source>
</evidence>
<dbReference type="InterPro" id="IPR018490">
    <property type="entry name" value="cNMP-bd_dom_sf"/>
</dbReference>
<dbReference type="InterPro" id="IPR000595">
    <property type="entry name" value="cNMP-bd_dom"/>
</dbReference>
<dbReference type="CDD" id="cd00038">
    <property type="entry name" value="CAP_ED"/>
    <property type="match status" value="1"/>
</dbReference>
<evidence type="ECO:0000313" key="2">
    <source>
        <dbReference type="EMBL" id="SMP25393.1"/>
    </source>
</evidence>